<evidence type="ECO:0000256" key="7">
    <source>
        <dbReference type="ARBA" id="ARBA00040167"/>
    </source>
</evidence>
<protein>
    <recommendedName>
        <fullName evidence="7 9">Uroporphyrinogen-III synthase</fullName>
        <ecNumber evidence="3 9">4.2.1.75</ecNumber>
    </recommendedName>
</protein>
<dbReference type="KEGG" id="pck:BMSBPS_0476"/>
<evidence type="ECO:0000256" key="1">
    <source>
        <dbReference type="ARBA" id="ARBA00004772"/>
    </source>
</evidence>
<comment type="catalytic activity">
    <reaction evidence="8 9">
        <text>hydroxymethylbilane = uroporphyrinogen III + H2O</text>
        <dbReference type="Rhea" id="RHEA:18965"/>
        <dbReference type="ChEBI" id="CHEBI:15377"/>
        <dbReference type="ChEBI" id="CHEBI:57308"/>
        <dbReference type="ChEBI" id="CHEBI:57845"/>
        <dbReference type="EC" id="4.2.1.75"/>
    </reaction>
</comment>
<dbReference type="eggNOG" id="COG1587">
    <property type="taxonomic scope" value="Bacteria"/>
</dbReference>
<evidence type="ECO:0000256" key="6">
    <source>
        <dbReference type="ARBA" id="ARBA00037589"/>
    </source>
</evidence>
<dbReference type="InterPro" id="IPR003754">
    <property type="entry name" value="4pyrrol_synth_uPrphyn_synth"/>
</dbReference>
<dbReference type="CDD" id="cd06578">
    <property type="entry name" value="HemD"/>
    <property type="match status" value="1"/>
</dbReference>
<sequence>MSILITRPEPAASELLLRLYKLGKIAWTLPLIEFIPGRDLQQLPEKLATLQPGDLVFFMSQQAVKFANPILQYNKMIWPKLLQYYAIGRSTALAINRVTNIKVYYPHKQENSEELIKIKCLQRIKGKNALILRSKIGRELLADTLKARGVKVQYSECYQRCKKKYDHTIEKNRWRNRNINTIIITSGEILQQLFTLFTPINHEEWLLSCKLLVVSERLANQAAKLGWKNIHIADSAHNDALIRALE</sequence>
<dbReference type="SUPFAM" id="SSF69618">
    <property type="entry name" value="HemD-like"/>
    <property type="match status" value="1"/>
</dbReference>
<dbReference type="AlphaFoldDB" id="U3U8P1"/>
<dbReference type="NCBIfam" id="NF004582">
    <property type="entry name" value="PRK05928.1-1"/>
    <property type="match status" value="1"/>
</dbReference>
<proteinExistence type="inferred from homology"/>
<dbReference type="UniPathway" id="UPA00251">
    <property type="reaction ID" value="UER00320"/>
</dbReference>
<dbReference type="GO" id="GO:0006780">
    <property type="term" value="P:uroporphyrinogen III biosynthetic process"/>
    <property type="evidence" value="ECO:0007669"/>
    <property type="project" value="UniProtKB-UniRule"/>
</dbReference>
<evidence type="ECO:0000256" key="8">
    <source>
        <dbReference type="ARBA" id="ARBA00048617"/>
    </source>
</evidence>
<dbReference type="RefSeq" id="WP_022564002.1">
    <property type="nucleotide sequence ID" value="NZ_CP010907.1"/>
</dbReference>
<evidence type="ECO:0000256" key="2">
    <source>
        <dbReference type="ARBA" id="ARBA00008133"/>
    </source>
</evidence>
<gene>
    <name evidence="11" type="primary">hemD</name>
    <name evidence="11" type="ORF">HHS_00130</name>
</gene>
<dbReference type="GO" id="GO:0006782">
    <property type="term" value="P:protoporphyrinogen IX biosynthetic process"/>
    <property type="evidence" value="ECO:0007669"/>
    <property type="project" value="UniProtKB-UniRule"/>
</dbReference>
<keyword evidence="5 9" id="KW-0627">Porphyrin biosynthesis</keyword>
<evidence type="ECO:0000313" key="12">
    <source>
        <dbReference type="Proteomes" id="UP000016900"/>
    </source>
</evidence>
<dbReference type="InterPro" id="IPR039793">
    <property type="entry name" value="UROS/Hem4"/>
</dbReference>
<dbReference type="EMBL" id="AP012554">
    <property type="protein sequence ID" value="BAN99982.1"/>
    <property type="molecule type" value="Genomic_DNA"/>
</dbReference>
<dbReference type="GO" id="GO:0004852">
    <property type="term" value="F:uroporphyrinogen-III synthase activity"/>
    <property type="evidence" value="ECO:0007669"/>
    <property type="project" value="UniProtKB-UniRule"/>
</dbReference>
<dbReference type="Gene3D" id="3.40.50.10090">
    <property type="match status" value="2"/>
</dbReference>
<keyword evidence="4 9" id="KW-0456">Lyase</keyword>
<evidence type="ECO:0000313" key="11">
    <source>
        <dbReference type="EMBL" id="BAN99982.1"/>
    </source>
</evidence>
<comment type="similarity">
    <text evidence="2 9">Belongs to the uroporphyrinogen-III synthase family.</text>
</comment>
<evidence type="ECO:0000259" key="10">
    <source>
        <dbReference type="Pfam" id="PF02602"/>
    </source>
</evidence>
<dbReference type="STRING" id="1235990.BMSBPS_0476"/>
<feature type="domain" description="Tetrapyrrole biosynthesis uroporphyrinogen III synthase" evidence="10">
    <location>
        <begin position="18"/>
        <end position="242"/>
    </location>
</feature>
<accession>U3U8P1</accession>
<keyword evidence="12" id="KW-1185">Reference proteome</keyword>
<name>U3U8P1_9GAMM</name>
<dbReference type="PANTHER" id="PTHR38042:SF1">
    <property type="entry name" value="UROPORPHYRINOGEN-III SYNTHASE, CHLOROPLASTIC"/>
    <property type="match status" value="1"/>
</dbReference>
<dbReference type="Pfam" id="PF02602">
    <property type="entry name" value="HEM4"/>
    <property type="match status" value="1"/>
</dbReference>
<organism evidence="11 12">
    <name type="scientific">Candidatus Pantoea carbekii</name>
    <dbReference type="NCBI Taxonomy" id="1235990"/>
    <lineage>
        <taxon>Bacteria</taxon>
        <taxon>Pseudomonadati</taxon>
        <taxon>Pseudomonadota</taxon>
        <taxon>Gammaproteobacteria</taxon>
        <taxon>Enterobacterales</taxon>
        <taxon>Erwiniaceae</taxon>
        <taxon>Pantoea</taxon>
    </lineage>
</organism>
<dbReference type="PATRIC" id="fig|1235990.3.peg.13"/>
<evidence type="ECO:0000256" key="9">
    <source>
        <dbReference type="RuleBase" id="RU366031"/>
    </source>
</evidence>
<evidence type="ECO:0000256" key="3">
    <source>
        <dbReference type="ARBA" id="ARBA00013109"/>
    </source>
</evidence>
<comment type="pathway">
    <text evidence="1 9">Porphyrin-containing compound metabolism; protoporphyrin-IX biosynthesis; coproporphyrinogen-III from 5-aminolevulinate: step 3/4.</text>
</comment>
<dbReference type="InterPro" id="IPR036108">
    <property type="entry name" value="4pyrrol_syn_uPrphyn_synt_sf"/>
</dbReference>
<dbReference type="OrthoDB" id="9787650at2"/>
<evidence type="ECO:0000256" key="5">
    <source>
        <dbReference type="ARBA" id="ARBA00023244"/>
    </source>
</evidence>
<dbReference type="KEGG" id="hhs:HHS_00130"/>
<evidence type="ECO:0000256" key="4">
    <source>
        <dbReference type="ARBA" id="ARBA00023239"/>
    </source>
</evidence>
<dbReference type="PANTHER" id="PTHR38042">
    <property type="entry name" value="UROPORPHYRINOGEN-III SYNTHASE, CHLOROPLASTIC"/>
    <property type="match status" value="1"/>
</dbReference>
<comment type="function">
    <text evidence="6 9">Catalyzes cyclization of the linear tetrapyrrole, hydroxymethylbilane, to the macrocyclic uroporphyrinogen III.</text>
</comment>
<reference evidence="11 12" key="1">
    <citation type="submission" date="2012-10" db="EMBL/GenBank/DDBJ databases">
        <title>Genome sequence of the symbiont of the pentatomidae stink bug Halyomorpha halys.</title>
        <authorList>
            <person name="Kobayashi H."/>
            <person name="Fujii-Muramatsu R."/>
            <person name="Takeishi K."/>
            <person name="Noda H."/>
        </authorList>
    </citation>
    <scope>NUCLEOTIDE SEQUENCE [LARGE SCALE GENOMIC DNA]</scope>
</reference>
<dbReference type="Proteomes" id="UP000016900">
    <property type="component" value="Chromosome"/>
</dbReference>
<dbReference type="EC" id="4.2.1.75" evidence="3 9"/>